<keyword evidence="3" id="KW-1185">Reference proteome</keyword>
<dbReference type="InterPro" id="IPR036047">
    <property type="entry name" value="F-box-like_dom_sf"/>
</dbReference>
<feature type="domain" description="F-box" evidence="1">
    <location>
        <begin position="6"/>
        <end position="52"/>
    </location>
</feature>
<name>A0AAD8VX56_LOLMU</name>
<accession>A0AAD8VX56</accession>
<protein>
    <recommendedName>
        <fullName evidence="1">F-box domain-containing protein</fullName>
    </recommendedName>
</protein>
<comment type="caution">
    <text evidence="2">The sequence shown here is derived from an EMBL/GenBank/DDBJ whole genome shotgun (WGS) entry which is preliminary data.</text>
</comment>
<dbReference type="EMBL" id="JAUUTY010000006">
    <property type="protein sequence ID" value="KAK1621171.1"/>
    <property type="molecule type" value="Genomic_DNA"/>
</dbReference>
<dbReference type="PROSITE" id="PS50181">
    <property type="entry name" value="FBOX"/>
    <property type="match status" value="1"/>
</dbReference>
<reference evidence="2" key="1">
    <citation type="submission" date="2023-07" db="EMBL/GenBank/DDBJ databases">
        <title>A chromosome-level genome assembly of Lolium multiflorum.</title>
        <authorList>
            <person name="Chen Y."/>
            <person name="Copetti D."/>
            <person name="Kolliker R."/>
            <person name="Studer B."/>
        </authorList>
    </citation>
    <scope>NUCLEOTIDE SEQUENCE</scope>
    <source>
        <strain evidence="2">02402/16</strain>
        <tissue evidence="2">Leaf</tissue>
    </source>
</reference>
<dbReference type="SMART" id="SM00256">
    <property type="entry name" value="FBOX"/>
    <property type="match status" value="1"/>
</dbReference>
<dbReference type="PANTHER" id="PTHR32278:SF133">
    <property type="entry name" value="F-BOX DOMAIN-CONTAINING PROTEIN"/>
    <property type="match status" value="1"/>
</dbReference>
<dbReference type="Pfam" id="PF12937">
    <property type="entry name" value="F-box-like"/>
    <property type="match status" value="1"/>
</dbReference>
<proteinExistence type="predicted"/>
<evidence type="ECO:0000259" key="1">
    <source>
        <dbReference type="PROSITE" id="PS50181"/>
    </source>
</evidence>
<dbReference type="InterPro" id="IPR001810">
    <property type="entry name" value="F-box_dom"/>
</dbReference>
<dbReference type="SUPFAM" id="SSF81383">
    <property type="entry name" value="F-box domain"/>
    <property type="match status" value="1"/>
</dbReference>
<sequence length="316" mass="35762">METPAACEIDRLPEELLVNVVGLTSPIDACRAAAVSRAFRATADSDAVWSGFLPRNLPQFAKGELPRKAMSKKELFRRLSGQPVLLPHKIIGMQLDRATGAERLTLSSRALQTRPGNSGWYRVHVDSVSHYNKRDSGWRQGHVDSVSNYSKRDRRFLFSEVVFWFSRLEIRAKIQRKILSQNTTYAVYMVFKLNLPYYPDDIRIQEASIGVAGRESTRQVCLQGYVVQDGNGVGDPPRKHILLGRRPDSHVISPLGDNVHFPHERVDGWMEVELGEFQNNEGVGADDVFISLTEEPQMTMVYVWIIDLRSKTLPPT</sequence>
<dbReference type="PANTHER" id="PTHR32278">
    <property type="entry name" value="F-BOX DOMAIN-CONTAINING PROTEIN"/>
    <property type="match status" value="1"/>
</dbReference>
<dbReference type="AlphaFoldDB" id="A0AAD8VX56"/>
<evidence type="ECO:0000313" key="2">
    <source>
        <dbReference type="EMBL" id="KAK1621171.1"/>
    </source>
</evidence>
<evidence type="ECO:0000313" key="3">
    <source>
        <dbReference type="Proteomes" id="UP001231189"/>
    </source>
</evidence>
<dbReference type="Pfam" id="PF14299">
    <property type="entry name" value="PP2"/>
    <property type="match status" value="1"/>
</dbReference>
<dbReference type="InterPro" id="IPR025886">
    <property type="entry name" value="PP2-like"/>
</dbReference>
<gene>
    <name evidence="2" type="ORF">QYE76_026688</name>
</gene>
<dbReference type="Proteomes" id="UP001231189">
    <property type="component" value="Unassembled WGS sequence"/>
</dbReference>
<dbReference type="Gene3D" id="1.20.1280.50">
    <property type="match status" value="1"/>
</dbReference>
<organism evidence="2 3">
    <name type="scientific">Lolium multiflorum</name>
    <name type="common">Italian ryegrass</name>
    <name type="synonym">Lolium perenne subsp. multiflorum</name>
    <dbReference type="NCBI Taxonomy" id="4521"/>
    <lineage>
        <taxon>Eukaryota</taxon>
        <taxon>Viridiplantae</taxon>
        <taxon>Streptophyta</taxon>
        <taxon>Embryophyta</taxon>
        <taxon>Tracheophyta</taxon>
        <taxon>Spermatophyta</taxon>
        <taxon>Magnoliopsida</taxon>
        <taxon>Liliopsida</taxon>
        <taxon>Poales</taxon>
        <taxon>Poaceae</taxon>
        <taxon>BOP clade</taxon>
        <taxon>Pooideae</taxon>
        <taxon>Poodae</taxon>
        <taxon>Poeae</taxon>
        <taxon>Poeae Chloroplast Group 2 (Poeae type)</taxon>
        <taxon>Loliodinae</taxon>
        <taxon>Loliinae</taxon>
        <taxon>Lolium</taxon>
    </lineage>
</organism>
<dbReference type="CDD" id="cd22162">
    <property type="entry name" value="F-box_AtSKIP3-like"/>
    <property type="match status" value="1"/>
</dbReference>